<evidence type="ECO:0000256" key="6">
    <source>
        <dbReference type="ARBA" id="ARBA00066568"/>
    </source>
</evidence>
<evidence type="ECO:0000313" key="11">
    <source>
        <dbReference type="Proteomes" id="UP000494119"/>
    </source>
</evidence>
<evidence type="ECO:0000256" key="1">
    <source>
        <dbReference type="ARBA" id="ARBA00001947"/>
    </source>
</evidence>
<dbReference type="Pfam" id="PF00753">
    <property type="entry name" value="Lactamase_B"/>
    <property type="match status" value="1"/>
</dbReference>
<proteinExistence type="inferred from homology"/>
<protein>
    <recommendedName>
        <fullName evidence="7">Linear primary-alkylsulfatase</fullName>
        <ecNumber evidence="6">3.1.6.21</ecNumber>
    </recommendedName>
    <alternativeName>
        <fullName evidence="8">Type III linear primary-alkylsulfatase</fullName>
    </alternativeName>
</protein>
<evidence type="ECO:0000256" key="5">
    <source>
        <dbReference type="ARBA" id="ARBA00033751"/>
    </source>
</evidence>
<dbReference type="GO" id="GO:0030288">
    <property type="term" value="C:outer membrane-bounded periplasmic space"/>
    <property type="evidence" value="ECO:0007669"/>
    <property type="project" value="TreeGrafter"/>
</dbReference>
<dbReference type="AlphaFoldDB" id="A0A6J5G4Y0"/>
<evidence type="ECO:0000313" key="10">
    <source>
        <dbReference type="EMBL" id="CAB3790920.1"/>
    </source>
</evidence>
<keyword evidence="11" id="KW-1185">Reference proteome</keyword>
<gene>
    <name evidence="10" type="primary">yjcS_5</name>
    <name evidence="10" type="ORF">LMG28688_03185</name>
</gene>
<sequence length="684" mass="75121">MSDKRAPAGPATRRAFLKNVAVAGVATGLGSVGADAFAQTGSSASPTGIGAKPPTRATLDANAAYAKFLNFADAQDFEDARHGLVATLPEPVKIPGNQGGYAWDLSQFSFITGGPENNSPATVNPSLWRNAKLNMNHGLFAVVDGIWQVRGYDLSVMSIIRGDNGWIVVDPFTTEDVSSFVWKNLVVPHLGERPITHVVYTHSHADHYGGVRGIVSDDDLKSGKVRIVAPVAFTEAAVSENVIAGNAMGRRASYMYGMLLPRSPVGTVDGGLGKTSSNGAITLMVPTHFAEKTGQRLTLDGVEFVVLMAPESEAPSEFMFYLPKYKAFCAAEDATHTLHNLYTLRGAKVRDALLWSKYLQTALDMFGDDMQVLFASHYWPTWGNERIVPFLRAQRDMYRYLHDQTMRLANGGYTPREIGEMLRLPDSLAKHWYCRSYYGTVYHDLVAQYNLRLGFFDGVPANLHRLPPVESAKRYVEFMGGPDSALKKAQGSFDKGDYRWVAEVVNHVVFAEPDNVAAKHLLADTYEQLGYQSESASWRNFYLTGAMELRNGVHKVPIGSPENPDTIRAMPLDLFLDFLGVRLNGERAAGKSLTFNLVLTDTNEKYLVGVENSALHYSKGRTSGSADASLTMTRNDLNNVMLGAATMHNLVIAGRAKIDGDSQKLGEFVTWLDNFEFFFNIVTP</sequence>
<dbReference type="Gene3D" id="3.30.1050.10">
    <property type="entry name" value="SCP2 sterol-binding domain"/>
    <property type="match status" value="1"/>
</dbReference>
<keyword evidence="3 10" id="KW-0378">Hydrolase</keyword>
<dbReference type="PROSITE" id="PS51318">
    <property type="entry name" value="TAT"/>
    <property type="match status" value="1"/>
</dbReference>
<dbReference type="InterPro" id="IPR029229">
    <property type="entry name" value="Alkyl_sulf_C"/>
</dbReference>
<dbReference type="Gene3D" id="1.25.40.880">
    <property type="entry name" value="Alkyl sulfatase, dimerisation domain"/>
    <property type="match status" value="1"/>
</dbReference>
<keyword evidence="4" id="KW-0862">Zinc</keyword>
<evidence type="ECO:0000256" key="4">
    <source>
        <dbReference type="ARBA" id="ARBA00022833"/>
    </source>
</evidence>
<dbReference type="PANTHER" id="PTHR43223:SF1">
    <property type="entry name" value="ALKYL_ARYL-SULFATASE BDS1"/>
    <property type="match status" value="1"/>
</dbReference>
<dbReference type="SUPFAM" id="SSF55718">
    <property type="entry name" value="SCP-like"/>
    <property type="match status" value="1"/>
</dbReference>
<dbReference type="InterPro" id="IPR006311">
    <property type="entry name" value="TAT_signal"/>
</dbReference>
<dbReference type="InterPro" id="IPR036866">
    <property type="entry name" value="RibonucZ/Hydroxyglut_hydro"/>
</dbReference>
<name>A0A6J5G4Y0_9BURK</name>
<evidence type="ECO:0000256" key="8">
    <source>
        <dbReference type="ARBA" id="ARBA00075789"/>
    </source>
</evidence>
<dbReference type="Pfam" id="PF14864">
    <property type="entry name" value="Alkyl_sulf_C"/>
    <property type="match status" value="1"/>
</dbReference>
<evidence type="ECO:0000256" key="2">
    <source>
        <dbReference type="ARBA" id="ARBA00022723"/>
    </source>
</evidence>
<dbReference type="NCBIfam" id="TIGR01409">
    <property type="entry name" value="TAT_signal_seq"/>
    <property type="match status" value="1"/>
</dbReference>
<dbReference type="RefSeq" id="WP_175195336.1">
    <property type="nucleotide sequence ID" value="NZ_CADIKL010000014.1"/>
</dbReference>
<organism evidence="10 11">
    <name type="scientific">Paraburkholderia caffeinitolerans</name>
    <dbReference type="NCBI Taxonomy" id="1723730"/>
    <lineage>
        <taxon>Bacteria</taxon>
        <taxon>Pseudomonadati</taxon>
        <taxon>Pseudomonadota</taxon>
        <taxon>Betaproteobacteria</taxon>
        <taxon>Burkholderiales</taxon>
        <taxon>Burkholderiaceae</taxon>
        <taxon>Paraburkholderia</taxon>
    </lineage>
</organism>
<dbReference type="InterPro" id="IPR001279">
    <property type="entry name" value="Metallo-B-lactamas"/>
</dbReference>
<dbReference type="EC" id="3.1.6.21" evidence="6"/>
<comment type="cofactor">
    <cofactor evidence="1">
        <name>Zn(2+)</name>
        <dbReference type="ChEBI" id="CHEBI:29105"/>
    </cofactor>
</comment>
<dbReference type="SMART" id="SM00849">
    <property type="entry name" value="Lactamase_B"/>
    <property type="match status" value="1"/>
</dbReference>
<dbReference type="GO" id="GO:0046983">
    <property type="term" value="F:protein dimerization activity"/>
    <property type="evidence" value="ECO:0007669"/>
    <property type="project" value="InterPro"/>
</dbReference>
<dbReference type="InterPro" id="IPR029228">
    <property type="entry name" value="Alkyl_sulf_dimr"/>
</dbReference>
<evidence type="ECO:0000256" key="3">
    <source>
        <dbReference type="ARBA" id="ARBA00022801"/>
    </source>
</evidence>
<dbReference type="InterPro" id="IPR052195">
    <property type="entry name" value="Bact_Alkyl/Aryl-Sulfatase"/>
</dbReference>
<dbReference type="Proteomes" id="UP000494119">
    <property type="component" value="Unassembled WGS sequence"/>
</dbReference>
<reference evidence="10 11" key="1">
    <citation type="submission" date="2020-04" db="EMBL/GenBank/DDBJ databases">
        <authorList>
            <person name="De Canck E."/>
        </authorList>
    </citation>
    <scope>NUCLEOTIDE SEQUENCE [LARGE SCALE GENOMIC DNA]</scope>
    <source>
        <strain evidence="10 11">LMG 28688</strain>
    </source>
</reference>
<dbReference type="FunFam" id="3.60.15.30:FF:000001">
    <property type="entry name" value="Alkyl/aryl-sulfatase BDS1"/>
    <property type="match status" value="1"/>
</dbReference>
<dbReference type="InterPro" id="IPR036527">
    <property type="entry name" value="SCP2_sterol-bd_dom_sf"/>
</dbReference>
<dbReference type="FunFam" id="1.25.40.880:FF:000001">
    <property type="entry name" value="SDS hydrolase SdsA1"/>
    <property type="match status" value="1"/>
</dbReference>
<keyword evidence="2" id="KW-0479">Metal-binding</keyword>
<accession>A0A6J5G4Y0</accession>
<evidence type="ECO:0000259" key="9">
    <source>
        <dbReference type="SMART" id="SM00849"/>
    </source>
</evidence>
<feature type="domain" description="Metallo-beta-lactamase" evidence="9">
    <location>
        <begin position="154"/>
        <end position="377"/>
    </location>
</feature>
<dbReference type="InterPro" id="IPR038536">
    <property type="entry name" value="Alkyl/aryl-sulf_dimr_sf"/>
</dbReference>
<dbReference type="GO" id="GO:0046872">
    <property type="term" value="F:metal ion binding"/>
    <property type="evidence" value="ECO:0007669"/>
    <property type="project" value="UniProtKB-KW"/>
</dbReference>
<comment type="similarity">
    <text evidence="5">Belongs to the metallo-beta-lactamase superfamily. Type III sulfatase family.</text>
</comment>
<dbReference type="GO" id="GO:0018741">
    <property type="term" value="F:linear primary-alkylsulfatase activity"/>
    <property type="evidence" value="ECO:0007669"/>
    <property type="project" value="UniProtKB-EC"/>
</dbReference>
<dbReference type="PANTHER" id="PTHR43223">
    <property type="entry name" value="ALKYL/ARYL-SULFATASE"/>
    <property type="match status" value="1"/>
</dbReference>
<dbReference type="SUPFAM" id="SSF56281">
    <property type="entry name" value="Metallo-hydrolase/oxidoreductase"/>
    <property type="match status" value="1"/>
</dbReference>
<dbReference type="InterPro" id="IPR044097">
    <property type="entry name" value="Bds1/SdsA1_MBL-fold"/>
</dbReference>
<dbReference type="Gene3D" id="3.60.15.30">
    <property type="entry name" value="Metallo-beta-lactamase domain"/>
    <property type="match status" value="1"/>
</dbReference>
<dbReference type="EMBL" id="CADIKL010000014">
    <property type="protein sequence ID" value="CAB3790920.1"/>
    <property type="molecule type" value="Genomic_DNA"/>
</dbReference>
<dbReference type="GO" id="GO:0018909">
    <property type="term" value="P:dodecyl sulfate metabolic process"/>
    <property type="evidence" value="ECO:0007669"/>
    <property type="project" value="InterPro"/>
</dbReference>
<dbReference type="InterPro" id="IPR019546">
    <property type="entry name" value="TAT_signal_bac_arc"/>
</dbReference>
<dbReference type="CDD" id="cd07710">
    <property type="entry name" value="arylsulfatase_Sdsa1-like_MBL-fold"/>
    <property type="match status" value="1"/>
</dbReference>
<evidence type="ECO:0000256" key="7">
    <source>
        <dbReference type="ARBA" id="ARBA00068034"/>
    </source>
</evidence>
<dbReference type="Pfam" id="PF14863">
    <property type="entry name" value="Alkyl_sulf_dimr"/>
    <property type="match status" value="1"/>
</dbReference>